<name>A0ABU0H3N4_9HYPH</name>
<protein>
    <recommendedName>
        <fullName evidence="3">DUF4160 domain-containing protein</fullName>
    </recommendedName>
</protein>
<evidence type="ECO:0000313" key="2">
    <source>
        <dbReference type="Proteomes" id="UP001241603"/>
    </source>
</evidence>
<gene>
    <name evidence="1" type="ORF">QO014_001296</name>
</gene>
<proteinExistence type="predicted"/>
<comment type="caution">
    <text evidence="1">The sequence shown here is derived from an EMBL/GenBank/DDBJ whole genome shotgun (WGS) entry which is preliminary data.</text>
</comment>
<dbReference type="InterPro" id="IPR025427">
    <property type="entry name" value="DUF4160"/>
</dbReference>
<dbReference type="Proteomes" id="UP001241603">
    <property type="component" value="Unassembled WGS sequence"/>
</dbReference>
<organism evidence="1 2">
    <name type="scientific">Kaistia dalseonensis</name>
    <dbReference type="NCBI Taxonomy" id="410840"/>
    <lineage>
        <taxon>Bacteria</taxon>
        <taxon>Pseudomonadati</taxon>
        <taxon>Pseudomonadota</taxon>
        <taxon>Alphaproteobacteria</taxon>
        <taxon>Hyphomicrobiales</taxon>
        <taxon>Kaistiaceae</taxon>
        <taxon>Kaistia</taxon>
    </lineage>
</organism>
<reference evidence="1 2" key="1">
    <citation type="submission" date="2023-07" db="EMBL/GenBank/DDBJ databases">
        <title>Genomic Encyclopedia of Type Strains, Phase IV (KMG-IV): sequencing the most valuable type-strain genomes for metagenomic binning, comparative biology and taxonomic classification.</title>
        <authorList>
            <person name="Goeker M."/>
        </authorList>
    </citation>
    <scope>NUCLEOTIDE SEQUENCE [LARGE SCALE GENOMIC DNA]</scope>
    <source>
        <strain evidence="1 2">B6-8</strain>
    </source>
</reference>
<evidence type="ECO:0008006" key="3">
    <source>
        <dbReference type="Google" id="ProtNLM"/>
    </source>
</evidence>
<keyword evidence="2" id="KW-1185">Reference proteome</keyword>
<dbReference type="RefSeq" id="WP_266347851.1">
    <property type="nucleotide sequence ID" value="NZ_JAPKNG010000002.1"/>
</dbReference>
<accession>A0ABU0H3N4</accession>
<dbReference type="Pfam" id="PF13711">
    <property type="entry name" value="DUF4160"/>
    <property type="match status" value="1"/>
</dbReference>
<evidence type="ECO:0000313" key="1">
    <source>
        <dbReference type="EMBL" id="MDQ0436911.1"/>
    </source>
</evidence>
<dbReference type="EMBL" id="JAUSVO010000002">
    <property type="protein sequence ID" value="MDQ0436911.1"/>
    <property type="molecule type" value="Genomic_DNA"/>
</dbReference>
<sequence>MPTIAIVDGVRIVLYPKDHLPPHLHAIFAGFEAQISIATGDTLQGSLPRDKAKSIRAWLLAHQGEVAHIWEELRAGRFGGGMIE</sequence>